<dbReference type="EMBL" id="MNCJ02000325">
    <property type="protein sequence ID" value="KAF5785549.1"/>
    <property type="molecule type" value="Genomic_DNA"/>
</dbReference>
<organism evidence="2 3">
    <name type="scientific">Helianthus annuus</name>
    <name type="common">Common sunflower</name>
    <dbReference type="NCBI Taxonomy" id="4232"/>
    <lineage>
        <taxon>Eukaryota</taxon>
        <taxon>Viridiplantae</taxon>
        <taxon>Streptophyta</taxon>
        <taxon>Embryophyta</taxon>
        <taxon>Tracheophyta</taxon>
        <taxon>Spermatophyta</taxon>
        <taxon>Magnoliopsida</taxon>
        <taxon>eudicotyledons</taxon>
        <taxon>Gunneridae</taxon>
        <taxon>Pentapetalae</taxon>
        <taxon>asterids</taxon>
        <taxon>campanulids</taxon>
        <taxon>Asterales</taxon>
        <taxon>Asteraceae</taxon>
        <taxon>Asteroideae</taxon>
        <taxon>Heliantheae alliance</taxon>
        <taxon>Heliantheae</taxon>
        <taxon>Helianthus</taxon>
    </lineage>
</organism>
<reference evidence="2" key="1">
    <citation type="journal article" date="2017" name="Nature">
        <title>The sunflower genome provides insights into oil metabolism, flowering and Asterid evolution.</title>
        <authorList>
            <person name="Badouin H."/>
            <person name="Gouzy J."/>
            <person name="Grassa C.J."/>
            <person name="Murat F."/>
            <person name="Staton S.E."/>
            <person name="Cottret L."/>
            <person name="Lelandais-Briere C."/>
            <person name="Owens G.L."/>
            <person name="Carrere S."/>
            <person name="Mayjonade B."/>
            <person name="Legrand L."/>
            <person name="Gill N."/>
            <person name="Kane N.C."/>
            <person name="Bowers J.E."/>
            <person name="Hubner S."/>
            <person name="Bellec A."/>
            <person name="Berard A."/>
            <person name="Berges H."/>
            <person name="Blanchet N."/>
            <person name="Boniface M.C."/>
            <person name="Brunel D."/>
            <person name="Catrice O."/>
            <person name="Chaidir N."/>
            <person name="Claudel C."/>
            <person name="Donnadieu C."/>
            <person name="Faraut T."/>
            <person name="Fievet G."/>
            <person name="Helmstetter N."/>
            <person name="King M."/>
            <person name="Knapp S.J."/>
            <person name="Lai Z."/>
            <person name="Le Paslier M.C."/>
            <person name="Lippi Y."/>
            <person name="Lorenzon L."/>
            <person name="Mandel J.R."/>
            <person name="Marage G."/>
            <person name="Marchand G."/>
            <person name="Marquand E."/>
            <person name="Bret-Mestries E."/>
            <person name="Morien E."/>
            <person name="Nambeesan S."/>
            <person name="Nguyen T."/>
            <person name="Pegot-Espagnet P."/>
            <person name="Pouilly N."/>
            <person name="Raftis F."/>
            <person name="Sallet E."/>
            <person name="Schiex T."/>
            <person name="Thomas J."/>
            <person name="Vandecasteele C."/>
            <person name="Vares D."/>
            <person name="Vear F."/>
            <person name="Vautrin S."/>
            <person name="Crespi M."/>
            <person name="Mangin B."/>
            <person name="Burke J.M."/>
            <person name="Salse J."/>
            <person name="Munos S."/>
            <person name="Vincourt P."/>
            <person name="Rieseberg L.H."/>
            <person name="Langlade N.B."/>
        </authorList>
    </citation>
    <scope>NUCLEOTIDE SEQUENCE</scope>
    <source>
        <tissue evidence="2">Leaves</tissue>
    </source>
</reference>
<name>A0A9K3HWE6_HELAN</name>
<sequence length="168" mass="18629">MCMVERRPANLATVFALSMKRLWRGGAGARIYCGPYVTWLAESLGVFQRYPADRMKEGPDPCFMSVRDLQSAGILAYTDPISWEPIREGPQVQPPPGSGAAEAMQGAIGGVRKAMEAGQRRLEDGMRVLMQNFHLQPPPSWRQTQAGPSGMWASDEEQWNQGESDDED</sequence>
<feature type="region of interest" description="Disordered" evidence="1">
    <location>
        <begin position="134"/>
        <end position="168"/>
    </location>
</feature>
<dbReference type="Gramene" id="mRNA:HanXRQr2_Chr10g0429931">
    <property type="protein sequence ID" value="mRNA:HanXRQr2_Chr10g0429931"/>
    <property type="gene ID" value="HanXRQr2_Chr10g0429931"/>
</dbReference>
<proteinExistence type="predicted"/>
<protein>
    <submittedName>
        <fullName evidence="2">Uncharacterized protein</fullName>
    </submittedName>
</protein>
<gene>
    <name evidence="2" type="ORF">HanXRQr2_Chr10g0429931</name>
</gene>
<feature type="compositionally biased region" description="Acidic residues" evidence="1">
    <location>
        <begin position="154"/>
        <end position="168"/>
    </location>
</feature>
<accession>A0A9K3HWE6</accession>
<dbReference type="Proteomes" id="UP000215914">
    <property type="component" value="Unassembled WGS sequence"/>
</dbReference>
<dbReference type="AlphaFoldDB" id="A0A9K3HWE6"/>
<keyword evidence="3" id="KW-1185">Reference proteome</keyword>
<comment type="caution">
    <text evidence="2">The sequence shown here is derived from an EMBL/GenBank/DDBJ whole genome shotgun (WGS) entry which is preliminary data.</text>
</comment>
<evidence type="ECO:0000256" key="1">
    <source>
        <dbReference type="SAM" id="MobiDB-lite"/>
    </source>
</evidence>
<evidence type="ECO:0000313" key="3">
    <source>
        <dbReference type="Proteomes" id="UP000215914"/>
    </source>
</evidence>
<reference evidence="2" key="2">
    <citation type="submission" date="2020-06" db="EMBL/GenBank/DDBJ databases">
        <title>Helianthus annuus Genome sequencing and assembly Release 2.</title>
        <authorList>
            <person name="Gouzy J."/>
            <person name="Langlade N."/>
            <person name="Munos S."/>
        </authorList>
    </citation>
    <scope>NUCLEOTIDE SEQUENCE</scope>
    <source>
        <tissue evidence="2">Leaves</tissue>
    </source>
</reference>
<evidence type="ECO:0000313" key="2">
    <source>
        <dbReference type="EMBL" id="KAF5785549.1"/>
    </source>
</evidence>